<dbReference type="SUPFAM" id="SSF48208">
    <property type="entry name" value="Six-hairpin glycosidases"/>
    <property type="match status" value="1"/>
</dbReference>
<dbReference type="InterPro" id="IPR008928">
    <property type="entry name" value="6-hairpin_glycosidase_sf"/>
</dbReference>
<sequence>MQMPPFTPRLSKISKERYKISFLPDGYPGKMIGDKVELHPIYGIYVIRDYLYQYKKTKEERFKQAVIQVAEAAINRMEEFQGALVFWYKNDSVFNSTSKSYYSALTQSYYAEVFAQVYETIQEDRFLKAAERVYLSLKIPVQNGGVMHLSTKGPSIQEYPMSPNGYVLNGWFSAISAISSYATIAADGDAEAFWHDNLETLIKMLPLYDAPLLANSRYALNGIATIKLKVEHTDIEFKKVALYVPEEGNSEVHVAEKNLYENIMLASTVHVSDDAIFTKDKRATISLLISRYSYPVENELQMEVYSPKDTLLNLSILAPRYAPKREVDKQKPDYYELKPISLTKGMNQVNIKLPWKPLENVARATTFKQFGTDWHNVYHHIHLNRLLHFYELTKHPVLLHYYKKWSEAVELWEDMPLYEGVKSERYK</sequence>
<dbReference type="PANTHER" id="PTHR13174">
    <property type="entry name" value="D-GLUCURONYL C5-EPIMERASE"/>
    <property type="match status" value="1"/>
</dbReference>
<feature type="domain" description="D-glucuronyl C5-epimerase C-terminal" evidence="1">
    <location>
        <begin position="87"/>
        <end position="224"/>
    </location>
</feature>
<evidence type="ECO:0000259" key="1">
    <source>
        <dbReference type="Pfam" id="PF06662"/>
    </source>
</evidence>
<dbReference type="Pfam" id="PF06662">
    <property type="entry name" value="C5-epim_C"/>
    <property type="match status" value="1"/>
</dbReference>
<comment type="caution">
    <text evidence="2">The sequence shown here is derived from an EMBL/GenBank/DDBJ whole genome shotgun (WGS) entry which is preliminary data.</text>
</comment>
<name>A0ABU9VHA7_9BACI</name>
<organism evidence="2 3">
    <name type="scientific">Alkalicoccobacillus gibsonii</name>
    <dbReference type="NCBI Taxonomy" id="79881"/>
    <lineage>
        <taxon>Bacteria</taxon>
        <taxon>Bacillati</taxon>
        <taxon>Bacillota</taxon>
        <taxon>Bacilli</taxon>
        <taxon>Bacillales</taxon>
        <taxon>Bacillaceae</taxon>
        <taxon>Alkalicoccobacillus</taxon>
    </lineage>
</organism>
<keyword evidence="3" id="KW-1185">Reference proteome</keyword>
<accession>A0ABU9VHA7</accession>
<evidence type="ECO:0000313" key="2">
    <source>
        <dbReference type="EMBL" id="MEN0643224.1"/>
    </source>
</evidence>
<dbReference type="PANTHER" id="PTHR13174:SF3">
    <property type="entry name" value="D-GLUCURONYL C5-EPIMERASE"/>
    <property type="match status" value="1"/>
</dbReference>
<gene>
    <name evidence="2" type="ORF">MKY91_08715</name>
</gene>
<dbReference type="EMBL" id="JBCITK010000001">
    <property type="protein sequence ID" value="MEN0643224.1"/>
    <property type="molecule type" value="Genomic_DNA"/>
</dbReference>
<dbReference type="InterPro" id="IPR010598">
    <property type="entry name" value="C5-epim_C"/>
</dbReference>
<proteinExistence type="predicted"/>
<reference evidence="2 3" key="1">
    <citation type="submission" date="2024-03" db="EMBL/GenBank/DDBJ databases">
        <title>Bacilli Hybrid Assemblies.</title>
        <authorList>
            <person name="Kovac J."/>
        </authorList>
    </citation>
    <scope>NUCLEOTIDE SEQUENCE [LARGE SCALE GENOMIC DNA]</scope>
    <source>
        <strain evidence="2 3">FSL R7-0666</strain>
    </source>
</reference>
<evidence type="ECO:0000313" key="3">
    <source>
        <dbReference type="Proteomes" id="UP001418796"/>
    </source>
</evidence>
<dbReference type="Proteomes" id="UP001418796">
    <property type="component" value="Unassembled WGS sequence"/>
</dbReference>
<protein>
    <submittedName>
        <fullName evidence="2">D-glucuronyl C5-epimerase family protein</fullName>
    </submittedName>
</protein>
<dbReference type="RefSeq" id="WP_343130177.1">
    <property type="nucleotide sequence ID" value="NZ_JBCITK010000001.1"/>
</dbReference>
<dbReference type="InterPro" id="IPR039721">
    <property type="entry name" value="C5-epimerase"/>
</dbReference>